<evidence type="ECO:0000313" key="1">
    <source>
        <dbReference type="EMBL" id="GEY22698.1"/>
    </source>
</evidence>
<gene>
    <name evidence="1" type="ORF">Tci_394672</name>
</gene>
<organism evidence="1">
    <name type="scientific">Tanacetum cinerariifolium</name>
    <name type="common">Dalmatian daisy</name>
    <name type="synonym">Chrysanthemum cinerariifolium</name>
    <dbReference type="NCBI Taxonomy" id="118510"/>
    <lineage>
        <taxon>Eukaryota</taxon>
        <taxon>Viridiplantae</taxon>
        <taxon>Streptophyta</taxon>
        <taxon>Embryophyta</taxon>
        <taxon>Tracheophyta</taxon>
        <taxon>Spermatophyta</taxon>
        <taxon>Magnoliopsida</taxon>
        <taxon>eudicotyledons</taxon>
        <taxon>Gunneridae</taxon>
        <taxon>Pentapetalae</taxon>
        <taxon>asterids</taxon>
        <taxon>campanulids</taxon>
        <taxon>Asterales</taxon>
        <taxon>Asteraceae</taxon>
        <taxon>Asteroideae</taxon>
        <taxon>Anthemideae</taxon>
        <taxon>Anthemidinae</taxon>
        <taxon>Tanacetum</taxon>
    </lineage>
</organism>
<reference evidence="1" key="1">
    <citation type="journal article" date="2019" name="Sci. Rep.">
        <title>Draft genome of Tanacetum cinerariifolium, the natural source of mosquito coil.</title>
        <authorList>
            <person name="Yamashiro T."/>
            <person name="Shiraishi A."/>
            <person name="Satake H."/>
            <person name="Nakayama K."/>
        </authorList>
    </citation>
    <scope>NUCLEOTIDE SEQUENCE</scope>
</reference>
<dbReference type="Gene3D" id="3.30.200.20">
    <property type="entry name" value="Phosphorylase Kinase, domain 1"/>
    <property type="match status" value="1"/>
</dbReference>
<sequence length="530" mass="60251">MKSPLLCEIVENRMKGTVSLGKQFGYYKEYRKKLAGISTHAIVTSIVTGSIYMLSSDTIKVNSKKHMAPIELTPLNCLHYLLGLSQKVEAQSRVKDKVRKLSSLQLCMQLNDPRPNFGYEPVDSSKNDSGNIWDYSDKGAAPCTCFLMVYTSQQVFVVQPFAYGYWKVYLCYCEGNIEKKLADSDVSEEDQNNLLRSLDNKESEYMRLQMHKMGVDDFELLTMIGNGAFGEVIVLGGDWDHRYFYWGAYCILRLQAQKMYGNTWTEIAKVVSGTNKENNVADMNTNKGKTTNGILLNYNPKGERFLIASHFPTLLRSPEASPAIVEPLRIELPFLEDQFQEDPPEDPPEVPMADNRTMAELLQAPTECYEDVIVIPKIVANNFELKHGLINLVQIKQFFGLDKEDLHAHIRYFNKITSTMRSFYEAWGRFNDLLRACPHYGFFELHQLDTFYNALNVNDQDSLNFAAGGNFLDKMPRECLKIIKSKSKVHQSRAKAVIAKVCTSSSTPAISSDVAELKDMVRELLLDKKN</sequence>
<dbReference type="InterPro" id="IPR059233">
    <property type="entry name" value="MobB_NdrA/B/Cbk1"/>
</dbReference>
<dbReference type="CDD" id="cd21742">
    <property type="entry name" value="MobB_NDR_LATS-like"/>
    <property type="match status" value="1"/>
</dbReference>
<keyword evidence="1" id="KW-0808">Transferase</keyword>
<dbReference type="EMBL" id="BKCJ010161473">
    <property type="protein sequence ID" value="GEY22698.1"/>
    <property type="molecule type" value="Genomic_DNA"/>
</dbReference>
<comment type="caution">
    <text evidence="1">The sequence shown here is derived from an EMBL/GenBank/DDBJ whole genome shotgun (WGS) entry which is preliminary data.</text>
</comment>
<dbReference type="AlphaFoldDB" id="A0A699HID3"/>
<name>A0A699HID3_TANCI</name>
<protein>
    <submittedName>
        <fullName evidence="1">Serine/threonine-protein kinase 38-like</fullName>
    </submittedName>
</protein>
<proteinExistence type="predicted"/>
<dbReference type="GO" id="GO:0016301">
    <property type="term" value="F:kinase activity"/>
    <property type="evidence" value="ECO:0007669"/>
    <property type="project" value="UniProtKB-KW"/>
</dbReference>
<accession>A0A699HID3</accession>
<keyword evidence="1" id="KW-0418">Kinase</keyword>